<feature type="compositionally biased region" description="Basic and acidic residues" evidence="1">
    <location>
        <begin position="1"/>
        <end position="11"/>
    </location>
</feature>
<evidence type="ECO:0000313" key="3">
    <source>
        <dbReference type="Proteomes" id="UP000235786"/>
    </source>
</evidence>
<dbReference type="Proteomes" id="UP000235786">
    <property type="component" value="Unassembled WGS sequence"/>
</dbReference>
<evidence type="ECO:0000256" key="1">
    <source>
        <dbReference type="SAM" id="MobiDB-lite"/>
    </source>
</evidence>
<dbReference type="OrthoDB" id="3546685at2759"/>
<accession>A0A2J6R844</accession>
<organism evidence="2 3">
    <name type="scientific">Hyaloscypha variabilis (strain UAMH 11265 / GT02V1 / F)</name>
    <name type="common">Meliniomyces variabilis</name>
    <dbReference type="NCBI Taxonomy" id="1149755"/>
    <lineage>
        <taxon>Eukaryota</taxon>
        <taxon>Fungi</taxon>
        <taxon>Dikarya</taxon>
        <taxon>Ascomycota</taxon>
        <taxon>Pezizomycotina</taxon>
        <taxon>Leotiomycetes</taxon>
        <taxon>Helotiales</taxon>
        <taxon>Hyaloscyphaceae</taxon>
        <taxon>Hyaloscypha</taxon>
        <taxon>Hyaloscypha variabilis</taxon>
    </lineage>
</organism>
<feature type="compositionally biased region" description="Basic residues" evidence="1">
    <location>
        <begin position="216"/>
        <end position="225"/>
    </location>
</feature>
<keyword evidence="3" id="KW-1185">Reference proteome</keyword>
<sequence>MKIEHTTYDTTRRRRSMARRASDASAKIKNYISTHFSRHADAKDPRANSAQRPTTFWPQYEAETSVLNPHSDMTAYLTQHHRLDKTARKDEKLIISANSSGRYLPLSDTHGGTVADDAPAPTLRRKAKFVKENGNIKSIDSHARPRTADDKIQMEKLKRLRQAMREGRMEQVVPPPQLSQMERRPAPPPTFAPPTESSRGRSSSRHATPSHTPHVSQHHRTKSSSRVKEYIRTSVEYVDEKTKEVKGKFKAPFEHLNYPSFPSSRRSSFSSEESFYCVGENKQAQKSNTQAIHELKARQYEATNERRLSGSGSSPWAHHAPDNCKLYHTFGATSIEGLCQKCESDFYRRKAQEQNSDSEYEDDLRPTPPLKDAKILSMRKQPVTQHYFQVETESLEDVGETVALKDISSRPIFNPVPIRQFSQKAIVVDNDDIGRTQTQKMVEQWSTRYGDDAPYVEEKDTAPLLRSTKGFKKGSSRDTEFYGFYDDVLDGQ</sequence>
<name>A0A2J6R844_HYAVF</name>
<reference evidence="2 3" key="1">
    <citation type="submission" date="2016-04" db="EMBL/GenBank/DDBJ databases">
        <title>A degradative enzymes factory behind the ericoid mycorrhizal symbiosis.</title>
        <authorList>
            <consortium name="DOE Joint Genome Institute"/>
            <person name="Martino E."/>
            <person name="Morin E."/>
            <person name="Grelet G."/>
            <person name="Kuo A."/>
            <person name="Kohler A."/>
            <person name="Daghino S."/>
            <person name="Barry K."/>
            <person name="Choi C."/>
            <person name="Cichocki N."/>
            <person name="Clum A."/>
            <person name="Copeland A."/>
            <person name="Hainaut M."/>
            <person name="Haridas S."/>
            <person name="Labutti K."/>
            <person name="Lindquist E."/>
            <person name="Lipzen A."/>
            <person name="Khouja H.-R."/>
            <person name="Murat C."/>
            <person name="Ohm R."/>
            <person name="Olson A."/>
            <person name="Spatafora J."/>
            <person name="Veneault-Fourrey C."/>
            <person name="Henrissat B."/>
            <person name="Grigoriev I."/>
            <person name="Martin F."/>
            <person name="Perotto S."/>
        </authorList>
    </citation>
    <scope>NUCLEOTIDE SEQUENCE [LARGE SCALE GENOMIC DNA]</scope>
    <source>
        <strain evidence="2 3">F</strain>
    </source>
</reference>
<feature type="region of interest" description="Disordered" evidence="1">
    <location>
        <begin position="1"/>
        <end position="24"/>
    </location>
</feature>
<protein>
    <submittedName>
        <fullName evidence="2">Uncharacterized protein</fullName>
    </submittedName>
</protein>
<dbReference type="EMBL" id="KZ613953">
    <property type="protein sequence ID" value="PMD34660.1"/>
    <property type="molecule type" value="Genomic_DNA"/>
</dbReference>
<proteinExistence type="predicted"/>
<dbReference type="AlphaFoldDB" id="A0A2J6R844"/>
<feature type="compositionally biased region" description="Polar residues" evidence="1">
    <location>
        <begin position="205"/>
        <end position="215"/>
    </location>
</feature>
<evidence type="ECO:0000313" key="2">
    <source>
        <dbReference type="EMBL" id="PMD34660.1"/>
    </source>
</evidence>
<feature type="region of interest" description="Disordered" evidence="1">
    <location>
        <begin position="166"/>
        <end position="228"/>
    </location>
</feature>
<gene>
    <name evidence="2" type="ORF">L207DRAFT_570329</name>
</gene>